<dbReference type="SUPFAM" id="SSF53178">
    <property type="entry name" value="Peptidyl-tRNA hydrolase-like"/>
    <property type="match status" value="1"/>
</dbReference>
<evidence type="ECO:0000256" key="5">
    <source>
        <dbReference type="ARBA" id="ARBA00038063"/>
    </source>
</evidence>
<dbReference type="Gene3D" id="3.40.50.1470">
    <property type="entry name" value="Peptidyl-tRNA hydrolase"/>
    <property type="match status" value="1"/>
</dbReference>
<dbReference type="NCBIfam" id="TIGR00447">
    <property type="entry name" value="pth"/>
    <property type="match status" value="1"/>
</dbReference>
<dbReference type="GO" id="GO:0004045">
    <property type="term" value="F:peptidyl-tRNA hydrolase activity"/>
    <property type="evidence" value="ECO:0007669"/>
    <property type="project" value="UniProtKB-EC"/>
</dbReference>
<dbReference type="EC" id="3.1.1.29" evidence="1 7"/>
<evidence type="ECO:0000256" key="6">
    <source>
        <dbReference type="ARBA" id="ARBA00050038"/>
    </source>
</evidence>
<organism evidence="9 10">
    <name type="scientific">Haliea salexigens</name>
    <dbReference type="NCBI Taxonomy" id="287487"/>
    <lineage>
        <taxon>Bacteria</taxon>
        <taxon>Pseudomonadati</taxon>
        <taxon>Pseudomonadota</taxon>
        <taxon>Gammaproteobacteria</taxon>
        <taxon>Cellvibrionales</taxon>
        <taxon>Halieaceae</taxon>
        <taxon>Haliea</taxon>
    </lineage>
</organism>
<reference evidence="9 10" key="1">
    <citation type="journal article" date="2018" name="Nat. Biotechnol.">
        <title>A standardized bacterial taxonomy based on genome phylogeny substantially revises the tree of life.</title>
        <authorList>
            <person name="Parks D.H."/>
            <person name="Chuvochina M."/>
            <person name="Waite D.W."/>
            <person name="Rinke C."/>
            <person name="Skarshewski A."/>
            <person name="Chaumeil P.A."/>
            <person name="Hugenholtz P."/>
        </authorList>
    </citation>
    <scope>NUCLEOTIDE SEQUENCE [LARGE SCALE GENOMIC DNA]</scope>
    <source>
        <strain evidence="9">UBA9158</strain>
    </source>
</reference>
<comment type="similarity">
    <text evidence="5 8">Belongs to the PTH family.</text>
</comment>
<dbReference type="EMBL" id="DMND01000238">
    <property type="protein sequence ID" value="HAN29491.1"/>
    <property type="molecule type" value="Genomic_DNA"/>
</dbReference>
<keyword evidence="2" id="KW-0820">tRNA-binding</keyword>
<evidence type="ECO:0000313" key="9">
    <source>
        <dbReference type="EMBL" id="HAN29491.1"/>
    </source>
</evidence>
<evidence type="ECO:0000256" key="7">
    <source>
        <dbReference type="RuleBase" id="RU000673"/>
    </source>
</evidence>
<evidence type="ECO:0000256" key="1">
    <source>
        <dbReference type="ARBA" id="ARBA00013260"/>
    </source>
</evidence>
<dbReference type="PROSITE" id="PS01195">
    <property type="entry name" value="PEPT_TRNA_HYDROL_1"/>
    <property type="match status" value="1"/>
</dbReference>
<dbReference type="InterPro" id="IPR018171">
    <property type="entry name" value="Pept_tRNA_hydro_CS"/>
</dbReference>
<name>A0A3C1KSE5_9GAMM</name>
<evidence type="ECO:0000256" key="8">
    <source>
        <dbReference type="RuleBase" id="RU004320"/>
    </source>
</evidence>
<keyword evidence="3 7" id="KW-0378">Hydrolase</keyword>
<comment type="catalytic activity">
    <reaction evidence="7">
        <text>an N-acyl-L-alpha-aminoacyl-tRNA + H2O = an N-acyl-L-amino acid + a tRNA + H(+)</text>
        <dbReference type="Rhea" id="RHEA:54448"/>
        <dbReference type="Rhea" id="RHEA-COMP:10123"/>
        <dbReference type="Rhea" id="RHEA-COMP:13883"/>
        <dbReference type="ChEBI" id="CHEBI:15377"/>
        <dbReference type="ChEBI" id="CHEBI:15378"/>
        <dbReference type="ChEBI" id="CHEBI:59874"/>
        <dbReference type="ChEBI" id="CHEBI:78442"/>
        <dbReference type="ChEBI" id="CHEBI:138191"/>
        <dbReference type="EC" id="3.1.1.29"/>
    </reaction>
</comment>
<dbReference type="GO" id="GO:0000049">
    <property type="term" value="F:tRNA binding"/>
    <property type="evidence" value="ECO:0007669"/>
    <property type="project" value="UniProtKB-KW"/>
</dbReference>
<proteinExistence type="inferred from homology"/>
<keyword evidence="4" id="KW-0694">RNA-binding</keyword>
<feature type="non-terminal residue" evidence="9">
    <location>
        <position position="1"/>
    </location>
</feature>
<evidence type="ECO:0000313" key="10">
    <source>
        <dbReference type="Proteomes" id="UP000259273"/>
    </source>
</evidence>
<evidence type="ECO:0000256" key="2">
    <source>
        <dbReference type="ARBA" id="ARBA00022555"/>
    </source>
</evidence>
<dbReference type="InterPro" id="IPR036416">
    <property type="entry name" value="Pept_tRNA_hydro_sf"/>
</dbReference>
<sequence length="208" mass="22206">PATIHSDALSATSDALPLIPSVEGRIALVGLGNPGEKYQLTRHNAGHVALDTLAQEQGMVWEQIPLGQVSEGVIQGVQVMLVKPDAAVNHSGEVIRRMLGADELASAAVVIHDDMDLEHGTVKVRRGGGDGGHLGVRSIIAAYGTQDFQRIRLGARPQGDDSKSRRLVHQRLSSQELQQLTAAFSSGLQQLLNQLQRHEASLVVDAEA</sequence>
<comment type="caution">
    <text evidence="9">The sequence shown here is derived from an EMBL/GenBank/DDBJ whole genome shotgun (WGS) entry which is preliminary data.</text>
</comment>
<evidence type="ECO:0000256" key="3">
    <source>
        <dbReference type="ARBA" id="ARBA00022801"/>
    </source>
</evidence>
<accession>A0A3C1KSE5</accession>
<gene>
    <name evidence="9" type="ORF">DCP75_17555</name>
</gene>
<dbReference type="Pfam" id="PF01195">
    <property type="entry name" value="Pept_tRNA_hydro"/>
    <property type="match status" value="1"/>
</dbReference>
<dbReference type="Proteomes" id="UP000259273">
    <property type="component" value="Unassembled WGS sequence"/>
</dbReference>
<dbReference type="PANTHER" id="PTHR17224:SF1">
    <property type="entry name" value="PEPTIDYL-TRNA HYDROLASE"/>
    <property type="match status" value="1"/>
</dbReference>
<dbReference type="AlphaFoldDB" id="A0A3C1KSE5"/>
<dbReference type="PANTHER" id="PTHR17224">
    <property type="entry name" value="PEPTIDYL-TRNA HYDROLASE"/>
    <property type="match status" value="1"/>
</dbReference>
<evidence type="ECO:0000256" key="4">
    <source>
        <dbReference type="ARBA" id="ARBA00022884"/>
    </source>
</evidence>
<protein>
    <recommendedName>
        <fullName evidence="6 7">Peptidyl-tRNA hydrolase</fullName>
        <ecNumber evidence="1 7">3.1.1.29</ecNumber>
    </recommendedName>
</protein>
<dbReference type="InterPro" id="IPR001328">
    <property type="entry name" value="Pept_tRNA_hydro"/>
</dbReference>